<gene>
    <name evidence="3" type="ORF">H4F90_05585</name>
</gene>
<dbReference type="PANTHER" id="PTHR36251:SF2">
    <property type="entry name" value="GIFSY-2 PROPHAGE HOST SPECIFICITY PROTEIN J, PHAGE LAMBDA"/>
    <property type="match status" value="1"/>
</dbReference>
<feature type="domain" description="Tip attachment protein J HDII-ins2" evidence="2">
    <location>
        <begin position="348"/>
        <end position="452"/>
    </location>
</feature>
<comment type="caution">
    <text evidence="3">The sequence shown here is derived from an EMBL/GenBank/DDBJ whole genome shotgun (WGS) entry which is preliminary data.</text>
</comment>
<evidence type="ECO:0000259" key="1">
    <source>
        <dbReference type="Pfam" id="PF13550"/>
    </source>
</evidence>
<evidence type="ECO:0000259" key="2">
    <source>
        <dbReference type="Pfam" id="PF24801"/>
    </source>
</evidence>
<dbReference type="Proteomes" id="UP000586093">
    <property type="component" value="Unassembled WGS sequence"/>
</dbReference>
<dbReference type="InterPro" id="IPR032876">
    <property type="entry name" value="J_dom"/>
</dbReference>
<dbReference type="Pfam" id="PF13550">
    <property type="entry name" value="Phage-tail_3"/>
    <property type="match status" value="1"/>
</dbReference>
<name>A0A839HPD1_9BURK</name>
<evidence type="ECO:0000313" key="3">
    <source>
        <dbReference type="EMBL" id="MBB1161448.1"/>
    </source>
</evidence>
<dbReference type="InterPro" id="IPR053171">
    <property type="entry name" value="Viral_Tip_Attach_Protein"/>
</dbReference>
<dbReference type="InterPro" id="IPR023366">
    <property type="entry name" value="ATP_synth_asu-like_sf"/>
</dbReference>
<sequence length="952" mass="99969">MSPMVHPTPLAPRAWCVIQRDPFHPSTGRELRAIHDACRLVDVVPALSVPHILLRNGKAVLRADWDQPVVDGDHLAVVCLPQGGGGGSDPLRTVLTIGLIIASQGAYVAALGASVGLTAAQAGALAFAAGSALINAVIPPPKAPSNLAAAALAAPSPTYNLQAQGNLARLDAAIPVQYGRLAGYPDLAAQPYQEFAGNEQYIYQLLCLGQGEYDIEALRIEDTPVSNFDDITYEVVPPGGTVSLFPASVVTSAEVAGAEIIGSASGTYSQAGTTLTVTLTAHALSLGRAVVLDFTTGTAPDGEYTVASAPTPDTFTVVMPAAAAATRSGNVSVTRYLGGFNAAGAGTVATAIGLDFVASRGLYVYNTSTGAVGSISVTVEIGLRPIDAAGAPAGGWVVFTETFTDSSTTPQRYSRRYDVSPGRYQVRVRRTNAKSTATTAGHELAWAGLRSYLQGSNAFGDVTLIAMRMRASNNLSGLASRKVNVIATRKLPLWDGSAWSAPQPTRNPAWALADACRNPGYGAGLADARIDLDALASLAEVWDGRGDSFDGRFDNAVSLWEALSKIAASGRARAFMQGGIVRVVRDQPQEMPVALFSPANILRGSLSIDYAVASDSTPDSVDVGYFDETQWAPQRLVVTVPGGSSARPAKLELFGVTRRDQAWREGMYHAASNARRRRTISFSTELDGLIPSLGDLIAVAHDMPAWGQSADAVTWTVASRTLVLSEPMSWGAGAHYAALRGRDGRVSGPWPVTRGADDKTLVFTLAPDITPDTGAARERSRVSFGPAQAWAQRAIVTAVRPSGDGSVQIECVNDDPSVHTAETGTFPPPVQVSQLATQYTAPQVTGLSLRSSSNDPGVALLSWQAAPGADYYLVEMSAAQTGAAWTRVGETSAANYAVAALYGAATWIRVAAYGRTRGPWVTLSFGMEADYMWSADDAAPMWSPDASSPMWR</sequence>
<dbReference type="EMBL" id="JACIVI010000001">
    <property type="protein sequence ID" value="MBB1161448.1"/>
    <property type="molecule type" value="Genomic_DNA"/>
</dbReference>
<dbReference type="AlphaFoldDB" id="A0A839HPD1"/>
<evidence type="ECO:0000313" key="4">
    <source>
        <dbReference type="Proteomes" id="UP000586093"/>
    </source>
</evidence>
<dbReference type="Gene3D" id="2.40.30.20">
    <property type="match status" value="1"/>
</dbReference>
<protein>
    <submittedName>
        <fullName evidence="3">Phage tail protein</fullName>
    </submittedName>
</protein>
<dbReference type="Pfam" id="PF24801">
    <property type="entry name" value="FNIII-A_GpJ"/>
    <property type="match status" value="1"/>
</dbReference>
<feature type="domain" description="Tip attachment protein J" evidence="1">
    <location>
        <begin position="556"/>
        <end position="705"/>
    </location>
</feature>
<organism evidence="3 4">
    <name type="scientific">Aquariibacter albus</name>
    <dbReference type="NCBI Taxonomy" id="2759899"/>
    <lineage>
        <taxon>Bacteria</taxon>
        <taxon>Pseudomonadati</taxon>
        <taxon>Pseudomonadota</taxon>
        <taxon>Betaproteobacteria</taxon>
        <taxon>Burkholderiales</taxon>
        <taxon>Sphaerotilaceae</taxon>
        <taxon>Aquariibacter</taxon>
    </lineage>
</organism>
<dbReference type="NCBIfam" id="NF040662">
    <property type="entry name" value="attach_TipJ_rel"/>
    <property type="match status" value="1"/>
</dbReference>
<accession>A0A839HPD1</accession>
<dbReference type="InterPro" id="IPR055385">
    <property type="entry name" value="GpJ_HDII-ins2"/>
</dbReference>
<reference evidence="3 4" key="1">
    <citation type="submission" date="2020-08" db="EMBL/GenBank/DDBJ databases">
        <title>Aquariorum lacteus gen. nov., sp. nov., a new member of the family Comamonadaceae, isolated from freshwater aquarium.</title>
        <authorList>
            <person name="Chun S.-J."/>
        </authorList>
    </citation>
    <scope>NUCLEOTIDE SEQUENCE [LARGE SCALE GENOMIC DNA]</scope>
    <source>
        <strain evidence="3 4">SJAQ100</strain>
    </source>
</reference>
<dbReference type="PANTHER" id="PTHR36251">
    <property type="entry name" value="FELS-1 PROPHAGE HOST SPECIFICITY PROTEIN-RELATED"/>
    <property type="match status" value="1"/>
</dbReference>
<keyword evidence="4" id="KW-1185">Reference proteome</keyword>
<proteinExistence type="predicted"/>
<dbReference type="RefSeq" id="WP_182662243.1">
    <property type="nucleotide sequence ID" value="NZ_JACIVI010000001.1"/>
</dbReference>